<sequence length="257" mass="29703">MKISIDESALKKIKEFEELPIGKKKVRCPYHLNPKSQRANLRVLAGKGTPEEIVLETEIYAKLGGLRIDKMHEDEIRSFMQKRHIGIDCSGFVVHILDAYTLDKEKKHLWKFIRKEVSNPYQKIRYMLRPVENIGVADLTSEINSIKLQRITDIRPYDLIKTSALKQEEGLHVLMVTEVEKDSSGKTVSFKYTNSNRYYGEGNGIRFGTVIITDPISSLQAQRWLDDNDESGRNFVFDCIKKDFSKNGVYRLNFLNN</sequence>
<proteinExistence type="predicted"/>
<dbReference type="Proteomes" id="UP000782843">
    <property type="component" value="Unassembled WGS sequence"/>
</dbReference>
<gene>
    <name evidence="1" type="ORF">KC660_03430</name>
</gene>
<reference evidence="1" key="1">
    <citation type="submission" date="2020-04" db="EMBL/GenBank/DDBJ databases">
        <authorList>
            <person name="Zhang T."/>
        </authorList>
    </citation>
    <scope>NUCLEOTIDE SEQUENCE</scope>
    <source>
        <strain evidence="1">HKST-UBA10</strain>
    </source>
</reference>
<evidence type="ECO:0000313" key="2">
    <source>
        <dbReference type="Proteomes" id="UP000782843"/>
    </source>
</evidence>
<organism evidence="1 2">
    <name type="scientific">Candidatus Dojkabacteria bacterium</name>
    <dbReference type="NCBI Taxonomy" id="2099670"/>
    <lineage>
        <taxon>Bacteria</taxon>
        <taxon>Candidatus Dojkabacteria</taxon>
    </lineage>
</organism>
<dbReference type="AlphaFoldDB" id="A0A955L3V2"/>
<reference evidence="1" key="2">
    <citation type="journal article" date="2021" name="Microbiome">
        <title>Successional dynamics and alternative stable states in a saline activated sludge microbial community over 9 years.</title>
        <authorList>
            <person name="Wang Y."/>
            <person name="Ye J."/>
            <person name="Ju F."/>
            <person name="Liu L."/>
            <person name="Boyd J.A."/>
            <person name="Deng Y."/>
            <person name="Parks D.H."/>
            <person name="Jiang X."/>
            <person name="Yin X."/>
            <person name="Woodcroft B.J."/>
            <person name="Tyson G.W."/>
            <person name="Hugenholtz P."/>
            <person name="Polz M.F."/>
            <person name="Zhang T."/>
        </authorList>
    </citation>
    <scope>NUCLEOTIDE SEQUENCE</scope>
    <source>
        <strain evidence="1">HKST-UBA10</strain>
    </source>
</reference>
<protein>
    <submittedName>
        <fullName evidence="1">Uncharacterized protein</fullName>
    </submittedName>
</protein>
<comment type="caution">
    <text evidence="1">The sequence shown here is derived from an EMBL/GenBank/DDBJ whole genome shotgun (WGS) entry which is preliminary data.</text>
</comment>
<dbReference type="EMBL" id="JAGQLG010000131">
    <property type="protein sequence ID" value="MCA9382431.1"/>
    <property type="molecule type" value="Genomic_DNA"/>
</dbReference>
<name>A0A955L3V2_9BACT</name>
<evidence type="ECO:0000313" key="1">
    <source>
        <dbReference type="EMBL" id="MCA9382431.1"/>
    </source>
</evidence>
<accession>A0A955L3V2</accession>